<evidence type="ECO:0000313" key="2">
    <source>
        <dbReference type="EMBL" id="RKF62701.1"/>
    </source>
</evidence>
<gene>
    <name evidence="2" type="ORF">OnM2_031049</name>
</gene>
<proteinExistence type="predicted"/>
<sequence length="68" mass="7427">MSTTSNQGEAFEKVPPGSLSLEEEEEGEEDEAEEESDIVDIASIKTVKCALIFMQQGLQPTPSKLIKN</sequence>
<feature type="compositionally biased region" description="Acidic residues" evidence="1">
    <location>
        <begin position="21"/>
        <end position="38"/>
    </location>
</feature>
<organism evidence="2 3">
    <name type="scientific">Erysiphe neolycopersici</name>
    <dbReference type="NCBI Taxonomy" id="212602"/>
    <lineage>
        <taxon>Eukaryota</taxon>
        <taxon>Fungi</taxon>
        <taxon>Dikarya</taxon>
        <taxon>Ascomycota</taxon>
        <taxon>Pezizomycotina</taxon>
        <taxon>Leotiomycetes</taxon>
        <taxon>Erysiphales</taxon>
        <taxon>Erysiphaceae</taxon>
        <taxon>Erysiphe</taxon>
    </lineage>
</organism>
<name>A0A420HZ50_9PEZI</name>
<reference evidence="2 3" key="1">
    <citation type="journal article" date="2018" name="BMC Genomics">
        <title>Comparative genome analyses reveal sequence features reflecting distinct modes of host-adaptation between dicot and monocot powdery mildew.</title>
        <authorList>
            <person name="Wu Y."/>
            <person name="Ma X."/>
            <person name="Pan Z."/>
            <person name="Kale S.D."/>
            <person name="Song Y."/>
            <person name="King H."/>
            <person name="Zhang Q."/>
            <person name="Presley C."/>
            <person name="Deng X."/>
            <person name="Wei C.I."/>
            <person name="Xiao S."/>
        </authorList>
    </citation>
    <scope>NUCLEOTIDE SEQUENCE [LARGE SCALE GENOMIC DNA]</scope>
    <source>
        <strain evidence="2">UMSG2</strain>
    </source>
</reference>
<dbReference type="AlphaFoldDB" id="A0A420HZ50"/>
<dbReference type="EMBL" id="MCFK01003142">
    <property type="protein sequence ID" value="RKF62701.1"/>
    <property type="molecule type" value="Genomic_DNA"/>
</dbReference>
<evidence type="ECO:0000313" key="3">
    <source>
        <dbReference type="Proteomes" id="UP000286134"/>
    </source>
</evidence>
<protein>
    <submittedName>
        <fullName evidence="2">Uncharacterized protein</fullName>
    </submittedName>
</protein>
<keyword evidence="3" id="KW-1185">Reference proteome</keyword>
<comment type="caution">
    <text evidence="2">The sequence shown here is derived from an EMBL/GenBank/DDBJ whole genome shotgun (WGS) entry which is preliminary data.</text>
</comment>
<accession>A0A420HZ50</accession>
<feature type="region of interest" description="Disordered" evidence="1">
    <location>
        <begin position="1"/>
        <end position="39"/>
    </location>
</feature>
<dbReference type="Proteomes" id="UP000286134">
    <property type="component" value="Unassembled WGS sequence"/>
</dbReference>
<evidence type="ECO:0000256" key="1">
    <source>
        <dbReference type="SAM" id="MobiDB-lite"/>
    </source>
</evidence>